<gene>
    <name evidence="8" type="ORF">EHS13_12150</name>
</gene>
<dbReference type="InterPro" id="IPR029016">
    <property type="entry name" value="GAF-like_dom_sf"/>
</dbReference>
<evidence type="ECO:0000256" key="5">
    <source>
        <dbReference type="ARBA" id="ARBA00070406"/>
    </source>
</evidence>
<evidence type="ECO:0000256" key="1">
    <source>
        <dbReference type="ARBA" id="ARBA00023015"/>
    </source>
</evidence>
<dbReference type="SMART" id="SM00346">
    <property type="entry name" value="HTH_ICLR"/>
    <property type="match status" value="1"/>
</dbReference>
<evidence type="ECO:0000256" key="2">
    <source>
        <dbReference type="ARBA" id="ARBA00023125"/>
    </source>
</evidence>
<dbReference type="Pfam" id="PF09339">
    <property type="entry name" value="HTH_IclR"/>
    <property type="match status" value="1"/>
</dbReference>
<dbReference type="PROSITE" id="PS51077">
    <property type="entry name" value="HTH_ICLR"/>
    <property type="match status" value="1"/>
</dbReference>
<evidence type="ECO:0000313" key="9">
    <source>
        <dbReference type="Proteomes" id="UP000426246"/>
    </source>
</evidence>
<evidence type="ECO:0000313" key="8">
    <source>
        <dbReference type="EMBL" id="QGQ95580.1"/>
    </source>
</evidence>
<comment type="function">
    <text evidence="4">May be an activator protein for the gylABX operon.</text>
</comment>
<keyword evidence="2" id="KW-0238">DNA-binding</keyword>
<dbReference type="Gene3D" id="1.10.10.10">
    <property type="entry name" value="Winged helix-like DNA-binding domain superfamily/Winged helix DNA-binding domain"/>
    <property type="match status" value="1"/>
</dbReference>
<dbReference type="InterPro" id="IPR036390">
    <property type="entry name" value="WH_DNA-bd_sf"/>
</dbReference>
<dbReference type="GO" id="GO:0003677">
    <property type="term" value="F:DNA binding"/>
    <property type="evidence" value="ECO:0007669"/>
    <property type="project" value="UniProtKB-KW"/>
</dbReference>
<evidence type="ECO:0000256" key="4">
    <source>
        <dbReference type="ARBA" id="ARBA00058938"/>
    </source>
</evidence>
<sequence>MKTEDKQDATKETPYFIIQSLDKTLNILQCFIDERSPMGVSEIARKMSLHKSVVHRLLMTLQTHGYLEQVKKTEKYMVGPKAFELGSVFTNSTDLVDSGKKILVELVEKTGFTAHLAILEKDSVLYLVNVEPDHLKYLFGAVGQRRDVYHSALGKCLTAWLPEEQVIKVMEKCTFQKFTENTIGSLEQFLEELKQVRQVGYATDKEERALGVHCVGAPVRNKQGDVIAAISISGYGVTDDKLNEISMIVKSSAAQLSRRNGNFDQ</sequence>
<protein>
    <recommendedName>
        <fullName evidence="5">Glycerol operon regulatory protein</fullName>
    </recommendedName>
</protein>
<proteinExistence type="predicted"/>
<dbReference type="Proteomes" id="UP000426246">
    <property type="component" value="Chromosome"/>
</dbReference>
<dbReference type="GO" id="GO:0003700">
    <property type="term" value="F:DNA-binding transcription factor activity"/>
    <property type="evidence" value="ECO:0007669"/>
    <property type="project" value="TreeGrafter"/>
</dbReference>
<dbReference type="Gene3D" id="3.30.450.40">
    <property type="match status" value="1"/>
</dbReference>
<feature type="domain" description="HTH iclR-type" evidence="6">
    <location>
        <begin position="18"/>
        <end position="80"/>
    </location>
</feature>
<dbReference type="SUPFAM" id="SSF55781">
    <property type="entry name" value="GAF domain-like"/>
    <property type="match status" value="1"/>
</dbReference>
<dbReference type="PANTHER" id="PTHR30136">
    <property type="entry name" value="HELIX-TURN-HELIX TRANSCRIPTIONAL REGULATOR, ICLR FAMILY"/>
    <property type="match status" value="1"/>
</dbReference>
<evidence type="ECO:0000256" key="3">
    <source>
        <dbReference type="ARBA" id="ARBA00023163"/>
    </source>
</evidence>
<dbReference type="InterPro" id="IPR050707">
    <property type="entry name" value="HTH_MetabolicPath_Reg"/>
</dbReference>
<keyword evidence="9" id="KW-1185">Reference proteome</keyword>
<dbReference type="PROSITE" id="PS51078">
    <property type="entry name" value="ICLR_ED"/>
    <property type="match status" value="1"/>
</dbReference>
<name>A0A6B8RHA4_9BACL</name>
<dbReference type="SUPFAM" id="SSF46785">
    <property type="entry name" value="Winged helix' DNA-binding domain"/>
    <property type="match status" value="1"/>
</dbReference>
<dbReference type="OrthoDB" id="9791752at2"/>
<keyword evidence="3" id="KW-0804">Transcription</keyword>
<dbReference type="InterPro" id="IPR005471">
    <property type="entry name" value="Tscrpt_reg_IclR_N"/>
</dbReference>
<reference evidence="9" key="1">
    <citation type="submission" date="2018-11" db="EMBL/GenBank/DDBJ databases">
        <title>Complete genome sequence of Paenibacillus sp. ML311-T8.</title>
        <authorList>
            <person name="Nam Y.-D."/>
            <person name="Kang J."/>
            <person name="Chung W.-H."/>
            <person name="Park Y.S."/>
        </authorList>
    </citation>
    <scope>NUCLEOTIDE SEQUENCE [LARGE SCALE GENOMIC DNA]</scope>
    <source>
        <strain evidence="9">ML311-T8</strain>
    </source>
</reference>
<dbReference type="GO" id="GO:0045892">
    <property type="term" value="P:negative regulation of DNA-templated transcription"/>
    <property type="evidence" value="ECO:0007669"/>
    <property type="project" value="TreeGrafter"/>
</dbReference>
<dbReference type="InterPro" id="IPR036388">
    <property type="entry name" value="WH-like_DNA-bd_sf"/>
</dbReference>
<dbReference type="AlphaFoldDB" id="A0A6B8RHA4"/>
<dbReference type="RefSeq" id="WP_155700616.1">
    <property type="nucleotide sequence ID" value="NZ_CP034235.1"/>
</dbReference>
<feature type="domain" description="IclR-ED" evidence="7">
    <location>
        <begin position="81"/>
        <end position="262"/>
    </location>
</feature>
<dbReference type="EMBL" id="CP034235">
    <property type="protein sequence ID" value="QGQ95580.1"/>
    <property type="molecule type" value="Genomic_DNA"/>
</dbReference>
<dbReference type="PANTHER" id="PTHR30136:SF35">
    <property type="entry name" value="HTH-TYPE TRANSCRIPTIONAL REGULATOR RV1719"/>
    <property type="match status" value="1"/>
</dbReference>
<dbReference type="InterPro" id="IPR014757">
    <property type="entry name" value="Tscrpt_reg_IclR_C"/>
</dbReference>
<dbReference type="FunFam" id="1.10.10.10:FF:000056">
    <property type="entry name" value="IclR family transcriptional regulator"/>
    <property type="match status" value="1"/>
</dbReference>
<evidence type="ECO:0000259" key="6">
    <source>
        <dbReference type="PROSITE" id="PS51077"/>
    </source>
</evidence>
<dbReference type="KEGG" id="ppsc:EHS13_12150"/>
<organism evidence="8 9">
    <name type="scientific">Paenibacillus psychroresistens</name>
    <dbReference type="NCBI Taxonomy" id="1778678"/>
    <lineage>
        <taxon>Bacteria</taxon>
        <taxon>Bacillati</taxon>
        <taxon>Bacillota</taxon>
        <taxon>Bacilli</taxon>
        <taxon>Bacillales</taxon>
        <taxon>Paenibacillaceae</taxon>
        <taxon>Paenibacillus</taxon>
    </lineage>
</organism>
<accession>A0A6B8RHA4</accession>
<evidence type="ECO:0000259" key="7">
    <source>
        <dbReference type="PROSITE" id="PS51078"/>
    </source>
</evidence>
<dbReference type="Pfam" id="PF01614">
    <property type="entry name" value="IclR_C"/>
    <property type="match status" value="1"/>
</dbReference>
<keyword evidence="1" id="KW-0805">Transcription regulation</keyword>